<keyword evidence="6" id="KW-1133">Transmembrane helix</keyword>
<dbReference type="GO" id="GO:0016301">
    <property type="term" value="F:kinase activity"/>
    <property type="evidence" value="ECO:0007669"/>
    <property type="project" value="UniProtKB-KW"/>
</dbReference>
<feature type="transmembrane region" description="Helical" evidence="6">
    <location>
        <begin position="668"/>
        <end position="690"/>
    </location>
</feature>
<dbReference type="Proteomes" id="UP001379533">
    <property type="component" value="Chromosome"/>
</dbReference>
<dbReference type="Gene3D" id="1.10.510.10">
    <property type="entry name" value="Transferase(Phosphotransferase) domain 1"/>
    <property type="match status" value="1"/>
</dbReference>
<keyword evidence="2" id="KW-0547">Nucleotide-binding</keyword>
<evidence type="ECO:0000313" key="9">
    <source>
        <dbReference type="Proteomes" id="UP001379533"/>
    </source>
</evidence>
<evidence type="ECO:0000256" key="5">
    <source>
        <dbReference type="SAM" id="MobiDB-lite"/>
    </source>
</evidence>
<organism evidence="8 9">
    <name type="scientific">Pendulispora brunnea</name>
    <dbReference type="NCBI Taxonomy" id="2905690"/>
    <lineage>
        <taxon>Bacteria</taxon>
        <taxon>Pseudomonadati</taxon>
        <taxon>Myxococcota</taxon>
        <taxon>Myxococcia</taxon>
        <taxon>Myxococcales</taxon>
        <taxon>Sorangiineae</taxon>
        <taxon>Pendulisporaceae</taxon>
        <taxon>Pendulispora</taxon>
    </lineage>
</organism>
<feature type="domain" description="Protein kinase" evidence="7">
    <location>
        <begin position="10"/>
        <end position="280"/>
    </location>
</feature>
<evidence type="ECO:0000256" key="6">
    <source>
        <dbReference type="SAM" id="Phobius"/>
    </source>
</evidence>
<protein>
    <submittedName>
        <fullName evidence="8">Protein kinase</fullName>
    </submittedName>
</protein>
<dbReference type="EMBL" id="CP089982">
    <property type="protein sequence ID" value="WXA98325.1"/>
    <property type="molecule type" value="Genomic_DNA"/>
</dbReference>
<accession>A0ABZ2KI27</accession>
<evidence type="ECO:0000256" key="3">
    <source>
        <dbReference type="ARBA" id="ARBA00022777"/>
    </source>
</evidence>
<evidence type="ECO:0000256" key="2">
    <source>
        <dbReference type="ARBA" id="ARBA00022741"/>
    </source>
</evidence>
<reference evidence="8 9" key="1">
    <citation type="submission" date="2021-12" db="EMBL/GenBank/DDBJ databases">
        <title>Discovery of the Pendulisporaceae a myxobacterial family with distinct sporulation behavior and unique specialized metabolism.</title>
        <authorList>
            <person name="Garcia R."/>
            <person name="Popoff A."/>
            <person name="Bader C.D."/>
            <person name="Loehr J."/>
            <person name="Walesch S."/>
            <person name="Walt C."/>
            <person name="Boldt J."/>
            <person name="Bunk B."/>
            <person name="Haeckl F.J.F.P.J."/>
            <person name="Gunesch A.P."/>
            <person name="Birkelbach J."/>
            <person name="Nuebel U."/>
            <person name="Pietschmann T."/>
            <person name="Bach T."/>
            <person name="Mueller R."/>
        </authorList>
    </citation>
    <scope>NUCLEOTIDE SEQUENCE [LARGE SCALE GENOMIC DNA]</scope>
    <source>
        <strain evidence="8 9">MSr12523</strain>
    </source>
</reference>
<dbReference type="Pfam" id="PF08308">
    <property type="entry name" value="PEGA"/>
    <property type="match status" value="2"/>
</dbReference>
<keyword evidence="1" id="KW-0808">Transferase</keyword>
<keyword evidence="9" id="KW-1185">Reference proteome</keyword>
<dbReference type="Pfam" id="PF00069">
    <property type="entry name" value="Pkinase"/>
    <property type="match status" value="1"/>
</dbReference>
<evidence type="ECO:0000256" key="1">
    <source>
        <dbReference type="ARBA" id="ARBA00022679"/>
    </source>
</evidence>
<proteinExistence type="predicted"/>
<name>A0ABZ2KI27_9BACT</name>
<feature type="compositionally biased region" description="Pro residues" evidence="5">
    <location>
        <begin position="530"/>
        <end position="541"/>
    </location>
</feature>
<gene>
    <name evidence="8" type="ORF">LZC95_15975</name>
</gene>
<feature type="compositionally biased region" description="Low complexity" evidence="5">
    <location>
        <begin position="956"/>
        <end position="969"/>
    </location>
</feature>
<dbReference type="InterPro" id="IPR000719">
    <property type="entry name" value="Prot_kinase_dom"/>
</dbReference>
<feature type="compositionally biased region" description="Polar residues" evidence="5">
    <location>
        <begin position="338"/>
        <end position="348"/>
    </location>
</feature>
<dbReference type="PROSITE" id="PS50011">
    <property type="entry name" value="PROTEIN_KINASE_DOM"/>
    <property type="match status" value="1"/>
</dbReference>
<dbReference type="PANTHER" id="PTHR43289">
    <property type="entry name" value="MITOGEN-ACTIVATED PROTEIN KINASE KINASE KINASE 20-RELATED"/>
    <property type="match status" value="1"/>
</dbReference>
<dbReference type="RefSeq" id="WP_394848936.1">
    <property type="nucleotide sequence ID" value="NZ_CP089982.1"/>
</dbReference>
<feature type="region of interest" description="Disordered" evidence="5">
    <location>
        <begin position="929"/>
        <end position="975"/>
    </location>
</feature>
<evidence type="ECO:0000256" key="4">
    <source>
        <dbReference type="ARBA" id="ARBA00022840"/>
    </source>
</evidence>
<dbReference type="Gene3D" id="3.30.200.20">
    <property type="entry name" value="Phosphorylase Kinase, domain 1"/>
    <property type="match status" value="1"/>
</dbReference>
<evidence type="ECO:0000313" key="8">
    <source>
        <dbReference type="EMBL" id="WXA98325.1"/>
    </source>
</evidence>
<feature type="compositionally biased region" description="Pro residues" evidence="5">
    <location>
        <begin position="596"/>
        <end position="609"/>
    </location>
</feature>
<feature type="compositionally biased region" description="Low complexity" evidence="5">
    <location>
        <begin position="562"/>
        <end position="580"/>
    </location>
</feature>
<feature type="compositionally biased region" description="Polar residues" evidence="5">
    <location>
        <begin position="513"/>
        <end position="523"/>
    </location>
</feature>
<keyword evidence="6" id="KW-0812">Transmembrane</keyword>
<dbReference type="SUPFAM" id="SSF56112">
    <property type="entry name" value="Protein kinase-like (PK-like)"/>
    <property type="match status" value="1"/>
</dbReference>
<feature type="compositionally biased region" description="Acidic residues" evidence="5">
    <location>
        <begin position="352"/>
        <end position="363"/>
    </location>
</feature>
<feature type="compositionally biased region" description="Pro residues" evidence="5">
    <location>
        <begin position="392"/>
        <end position="402"/>
    </location>
</feature>
<dbReference type="PANTHER" id="PTHR43289:SF6">
    <property type="entry name" value="SERINE_THREONINE-PROTEIN KINASE NEKL-3"/>
    <property type="match status" value="1"/>
</dbReference>
<keyword evidence="4" id="KW-0067">ATP-binding</keyword>
<feature type="region of interest" description="Disordered" evidence="5">
    <location>
        <begin position="307"/>
        <end position="427"/>
    </location>
</feature>
<dbReference type="InterPro" id="IPR013229">
    <property type="entry name" value="PEGA"/>
</dbReference>
<keyword evidence="6" id="KW-0472">Membrane</keyword>
<feature type="region of interest" description="Disordered" evidence="5">
    <location>
        <begin position="503"/>
        <end position="615"/>
    </location>
</feature>
<dbReference type="InterPro" id="IPR008266">
    <property type="entry name" value="Tyr_kinase_AS"/>
</dbReference>
<keyword evidence="3 8" id="KW-0418">Kinase</keyword>
<dbReference type="CDD" id="cd14014">
    <property type="entry name" value="STKc_PknB_like"/>
    <property type="match status" value="1"/>
</dbReference>
<dbReference type="InterPro" id="IPR011009">
    <property type="entry name" value="Kinase-like_dom_sf"/>
</dbReference>
<evidence type="ECO:0000259" key="7">
    <source>
        <dbReference type="PROSITE" id="PS50011"/>
    </source>
</evidence>
<dbReference type="PROSITE" id="PS00109">
    <property type="entry name" value="PROTEIN_KINASE_TYR"/>
    <property type="match status" value="1"/>
</dbReference>
<sequence>MSFPRAFGPYTLLARIASGGMAEVFRARNKKYGHFVGLKKILPHIAEDEEFITLFEDEARIVSRLEHPHIARMLDFGRVDGSFYIAFEYVHGKDLRAVFERSTQKRAPIPLPFILYVFSRIGEGLSYAHSRRDENGLPSSIVHRDISPQNIVVSTTGDVKLVDFGIAKAQGKISRTQVGSIKGSFGYMSPEQACGAEVDAQADVFGMGVCLWEFLTQKRLFDGENEFVILQKIREAAMVAPPSTIRRDTPPELDRVVMRALATDLEKRQRSAKELYRELQSVAMAKGAVASRAEVAAYMRHLFPELTDTPSEAPEANGPVSTGPRTKRIGWPEKAQGGTMSTGSQEITEMSSEVEDDNSEDETIAAGRLPPMETVGGKLVVKQEPPRRSAPSGPPPTPPSPPLGRTRSDAPRPSNPVVMRSPARDLPLTPAIGKRTLLGVHAAGAPGELTSSDLTPVAVPFSASTPLTNVAYPASAYSTQQRQALQAGVTLPLDWDDEHEASNVLDNADRPSGQVQGPPSQRRSAVPRLTPAPPPPVPPPVTQRGGFHQTPPTTAPPPPMPYASAGSAGSAAGAVPVTSGYMTPPPSRRYSTPGPFSQPLPSEAPPPSSGFPRVRATPLPIQAIPQHASSSGPISTNPAPTYGAPPYPPPTSRYEPTALVRPPPNRTWLFVLLAAALLVVSGTTLLIVLFPRTGKVAVRVSDPHGMMYNRVEIFLDGKKQCDTSPCLVEGVSAGTHNVKVLGADGSVSERAVVAESRKEVPVDVVLASNASRPTTGVRVAANQPGMKLFVDGREAGLLPQEVRDLTPGEHKIRIIGNERYEPLERTVTLAKDEMQDLGSLSLKVLRGKVTITLGTPGAKVYLVSGADRRDLPTFPISVDIDTSNKAWNLEASRFGFSDYRQPISFADGQAEKTFNVQLEPKVPLPQFAAANPRPAPASPPAKERFEGPTMLPDRNAAASAASDSSPGQQAGSGGEAFLNINSIPASSVVLDGKPIGSTPKVRISVPPGNHTVVFVNAEQGLRKSVQVSVAAGDTKPVIGKLRE</sequence>